<protein>
    <recommendedName>
        <fullName evidence="3">ATP synthase F0 subcomplex subunit H atp14</fullName>
    </recommendedName>
</protein>
<organism evidence="1 2">
    <name type="scientific">Saitozyma podzolica</name>
    <dbReference type="NCBI Taxonomy" id="1890683"/>
    <lineage>
        <taxon>Eukaryota</taxon>
        <taxon>Fungi</taxon>
        <taxon>Dikarya</taxon>
        <taxon>Basidiomycota</taxon>
        <taxon>Agaricomycotina</taxon>
        <taxon>Tremellomycetes</taxon>
        <taxon>Tremellales</taxon>
        <taxon>Trimorphomycetaceae</taxon>
        <taxon>Saitozyma</taxon>
    </lineage>
</organism>
<dbReference type="Proteomes" id="UP000279259">
    <property type="component" value="Unassembled WGS sequence"/>
</dbReference>
<dbReference type="AlphaFoldDB" id="A0A427YGY8"/>
<keyword evidence="2" id="KW-1185">Reference proteome</keyword>
<evidence type="ECO:0000313" key="2">
    <source>
        <dbReference type="Proteomes" id="UP000279259"/>
    </source>
</evidence>
<gene>
    <name evidence="1" type="ORF">EHS25_001682</name>
</gene>
<proteinExistence type="predicted"/>
<dbReference type="OrthoDB" id="274752at2759"/>
<dbReference type="EMBL" id="RSCD01000011">
    <property type="protein sequence ID" value="RSH90348.1"/>
    <property type="molecule type" value="Genomic_DNA"/>
</dbReference>
<evidence type="ECO:0000313" key="1">
    <source>
        <dbReference type="EMBL" id="RSH90348.1"/>
    </source>
</evidence>
<dbReference type="PANTHER" id="PTHR28207:SF1">
    <property type="entry name" value="ATP SYNTHASE SUBUNIT H, MITOCHONDRIAL"/>
    <property type="match status" value="1"/>
</dbReference>
<evidence type="ECO:0008006" key="3">
    <source>
        <dbReference type="Google" id="ProtNLM"/>
    </source>
</evidence>
<dbReference type="STRING" id="1890683.A0A427YGY8"/>
<dbReference type="Pfam" id="PF10775">
    <property type="entry name" value="ATP_sub_h"/>
    <property type="match status" value="1"/>
</dbReference>
<comment type="caution">
    <text evidence="1">The sequence shown here is derived from an EMBL/GenBank/DDBJ whole genome shotgun (WGS) entry which is preliminary data.</text>
</comment>
<dbReference type="PANTHER" id="PTHR28207">
    <property type="entry name" value="ATP SYNTHASE SUBUNIT H, MITOCHONDRIAL"/>
    <property type="match status" value="1"/>
</dbReference>
<accession>A0A427YGY8</accession>
<reference evidence="1 2" key="1">
    <citation type="submission" date="2018-11" db="EMBL/GenBank/DDBJ databases">
        <title>Genome sequence of Saitozyma podzolica DSM 27192.</title>
        <authorList>
            <person name="Aliyu H."/>
            <person name="Gorte O."/>
            <person name="Ochsenreither K."/>
        </authorList>
    </citation>
    <scope>NUCLEOTIDE SEQUENCE [LARGE SCALE GENOMIC DNA]</scope>
    <source>
        <strain evidence="1 2">DSM 27192</strain>
    </source>
</reference>
<sequence>MYSVIRLGAQRVAPSFSRSISMSAVARKDLIQDLYAKDASAGLVRNYTAPTPPKAPALPSDLAGELAKFDATEPVIGATEAKETPIAEEGEGADEYLTFLEKDLPKAAAHH</sequence>
<name>A0A427YGY8_9TREE</name>
<dbReference type="InterPro" id="IPR019711">
    <property type="entry name" value="ATP_synth_F0_suH"/>
</dbReference>
<dbReference type="GO" id="GO:0046933">
    <property type="term" value="F:proton-transporting ATP synthase activity, rotational mechanism"/>
    <property type="evidence" value="ECO:0007669"/>
    <property type="project" value="TreeGrafter"/>
</dbReference>